<proteinExistence type="predicted"/>
<comment type="caution">
    <text evidence="4">The sequence shown here is derived from an EMBL/GenBank/DDBJ whole genome shotgun (WGS) entry which is preliminary data.</text>
</comment>
<keyword evidence="5" id="KW-1185">Reference proteome</keyword>
<dbReference type="Gene3D" id="2.60.40.1190">
    <property type="match status" value="1"/>
</dbReference>
<dbReference type="AlphaFoldDB" id="A0A929PWB9"/>
<dbReference type="PANTHER" id="PTHR38792:SF3">
    <property type="entry name" value="BNR_ASP-BOX REPEAT DOMAIN PROTEIN (AFU_ORTHOLOGUE AFUA_7G06430)-RELATED"/>
    <property type="match status" value="1"/>
</dbReference>
<dbReference type="InterPro" id="IPR010502">
    <property type="entry name" value="Carb-bd_dom_fam9"/>
</dbReference>
<feature type="domain" description="Carbohydrate-binding" evidence="2">
    <location>
        <begin position="427"/>
        <end position="533"/>
    </location>
</feature>
<evidence type="ECO:0000313" key="5">
    <source>
        <dbReference type="Proteomes" id="UP000622475"/>
    </source>
</evidence>
<evidence type="ECO:0000256" key="1">
    <source>
        <dbReference type="SAM" id="SignalP"/>
    </source>
</evidence>
<dbReference type="SUPFAM" id="SSF50939">
    <property type="entry name" value="Sialidases"/>
    <property type="match status" value="1"/>
</dbReference>
<feature type="chain" id="PRO_5037114020" evidence="1">
    <location>
        <begin position="18"/>
        <end position="566"/>
    </location>
</feature>
<evidence type="ECO:0000259" key="2">
    <source>
        <dbReference type="Pfam" id="PF06452"/>
    </source>
</evidence>
<protein>
    <submittedName>
        <fullName evidence="4">Exo-alpha-sialidase</fullName>
    </submittedName>
</protein>
<gene>
    <name evidence="4" type="ORF">IRJ16_08725</name>
</gene>
<dbReference type="CDD" id="cd15482">
    <property type="entry name" value="Sialidase_non-viral"/>
    <property type="match status" value="1"/>
</dbReference>
<keyword evidence="1" id="KW-0732">Signal</keyword>
<dbReference type="GO" id="GO:0016052">
    <property type="term" value="P:carbohydrate catabolic process"/>
    <property type="evidence" value="ECO:0007669"/>
    <property type="project" value="InterPro"/>
</dbReference>
<organism evidence="4 5">
    <name type="scientific">Mucilaginibacter myungsuensis</name>
    <dbReference type="NCBI Taxonomy" id="649104"/>
    <lineage>
        <taxon>Bacteria</taxon>
        <taxon>Pseudomonadati</taxon>
        <taxon>Bacteroidota</taxon>
        <taxon>Sphingobacteriia</taxon>
        <taxon>Sphingobacteriales</taxon>
        <taxon>Sphingobacteriaceae</taxon>
        <taxon>Mucilaginibacter</taxon>
    </lineage>
</organism>
<dbReference type="InterPro" id="IPR036278">
    <property type="entry name" value="Sialidase_sf"/>
</dbReference>
<sequence length="566" mass="62825">MKSIVIKLLGLSLVAMACGRPASAQTYHPPVEGIRIAWDARTLRKISSDNFRNAGYARMIQLKDNTLRCIYEADGNTVITSSEHVNFSWSEPIIIAARQNSIAMAVPDILQLQDGSLLAMYNPRPRGTDTTQHFGIKTKKSYDGGQTWTDERTLYQAGSKFEDGCWEPSAIQMPDGEIQLFFANEGPFTKTNEQNISMVRSKDGGLTWSTAIAVSFRKGSRDGMPVPVLLKDSKEIIFAIEDNGFKNFKPYMIRSGVKNNWAATVDAKSADREYVLADKIPDSIYAGAPYLRQLPSGETILSYQGTEGRINNMNHSEMKVVIGDPSGRNFTRKSVPFDLKADRSGLWNSLTVLDNGDVAALTSTANYSDKRKGEVVMIRGHVMPEIMVKKNLAVPDGTNRQITAKDKYQMFIGQKGPVNLRGYFAADNKDLHLTVKVADLDTVASNPPDVELFIDPQNRSYDMPGKSIFKLSLTANGEVTVFEGEAGQWEKINQRFKVSLKKQADGYFADVALPWKFLGGQPKPNTRMGFNMSLIVPPNGSKPGYTETISGNETEKPFTWCTLKLY</sequence>
<dbReference type="EMBL" id="JADFFL010000003">
    <property type="protein sequence ID" value="MBE9661969.1"/>
    <property type="molecule type" value="Genomic_DNA"/>
</dbReference>
<dbReference type="PROSITE" id="PS51257">
    <property type="entry name" value="PROKAR_LIPOPROTEIN"/>
    <property type="match status" value="1"/>
</dbReference>
<dbReference type="InterPro" id="IPR011040">
    <property type="entry name" value="Sialidase"/>
</dbReference>
<dbReference type="GO" id="GO:0030246">
    <property type="term" value="F:carbohydrate binding"/>
    <property type="evidence" value="ECO:0007669"/>
    <property type="project" value="InterPro"/>
</dbReference>
<dbReference type="GO" id="GO:0004553">
    <property type="term" value="F:hydrolase activity, hydrolyzing O-glycosyl compounds"/>
    <property type="evidence" value="ECO:0007669"/>
    <property type="project" value="InterPro"/>
</dbReference>
<feature type="signal peptide" evidence="1">
    <location>
        <begin position="1"/>
        <end position="17"/>
    </location>
</feature>
<dbReference type="SUPFAM" id="SSF49344">
    <property type="entry name" value="CBD9-like"/>
    <property type="match status" value="1"/>
</dbReference>
<dbReference type="Gene3D" id="2.120.10.10">
    <property type="match status" value="1"/>
</dbReference>
<dbReference type="Proteomes" id="UP000622475">
    <property type="component" value="Unassembled WGS sequence"/>
</dbReference>
<name>A0A929PWB9_9SPHI</name>
<dbReference type="RefSeq" id="WP_194111169.1">
    <property type="nucleotide sequence ID" value="NZ_JADFFL010000003.1"/>
</dbReference>
<dbReference type="Pfam" id="PF13088">
    <property type="entry name" value="BNR_2"/>
    <property type="match status" value="1"/>
</dbReference>
<dbReference type="PANTHER" id="PTHR38792">
    <property type="entry name" value="BNR/ASP-BOX REPEAT DOMAIN PROTEIN (AFU_ORTHOLOGUE AFUA_7G06430)-RELATED"/>
    <property type="match status" value="1"/>
</dbReference>
<evidence type="ECO:0000313" key="4">
    <source>
        <dbReference type="EMBL" id="MBE9661969.1"/>
    </source>
</evidence>
<feature type="domain" description="Sialidase" evidence="3">
    <location>
        <begin position="136"/>
        <end position="214"/>
    </location>
</feature>
<dbReference type="Pfam" id="PF06452">
    <property type="entry name" value="CBM9_1"/>
    <property type="match status" value="1"/>
</dbReference>
<evidence type="ECO:0000259" key="3">
    <source>
        <dbReference type="Pfam" id="PF13088"/>
    </source>
</evidence>
<reference evidence="4" key="1">
    <citation type="submission" date="2020-10" db="EMBL/GenBank/DDBJ databases">
        <title>Mucilaginibacter mali sp. nov., isolated from rhizosphere soil of apple orchard.</title>
        <authorList>
            <person name="Lee J.-S."/>
            <person name="Kim H.S."/>
            <person name="Kim J.-S."/>
        </authorList>
    </citation>
    <scope>NUCLEOTIDE SEQUENCE</scope>
    <source>
        <strain evidence="4">KCTC 22746</strain>
    </source>
</reference>
<accession>A0A929PWB9</accession>